<reference evidence="3 4" key="1">
    <citation type="journal article" date="2024" name="Plant Biotechnol. J.">
        <title>Dendrobium thyrsiflorum genome and its molecular insights into genes involved in important horticultural traits.</title>
        <authorList>
            <person name="Chen B."/>
            <person name="Wang J.Y."/>
            <person name="Zheng P.J."/>
            <person name="Li K.L."/>
            <person name="Liang Y.M."/>
            <person name="Chen X.F."/>
            <person name="Zhang C."/>
            <person name="Zhao X."/>
            <person name="He X."/>
            <person name="Zhang G.Q."/>
            <person name="Liu Z.J."/>
            <person name="Xu Q."/>
        </authorList>
    </citation>
    <scope>NUCLEOTIDE SEQUENCE [LARGE SCALE GENOMIC DNA]</scope>
    <source>
        <strain evidence="3">GZMU011</strain>
    </source>
</reference>
<protein>
    <recommendedName>
        <fullName evidence="1">Fatty acyl-CoA reductase</fullName>
        <ecNumber evidence="1">1.2.1.84</ecNumber>
    </recommendedName>
</protein>
<dbReference type="Proteomes" id="UP001552299">
    <property type="component" value="Unassembled WGS sequence"/>
</dbReference>
<dbReference type="Gene3D" id="3.40.50.720">
    <property type="entry name" value="NAD(P)-binding Rossmann-like Domain"/>
    <property type="match status" value="1"/>
</dbReference>
<comment type="caution">
    <text evidence="3">The sequence shown here is derived from an EMBL/GenBank/DDBJ whole genome shotgun (WGS) entry which is preliminary data.</text>
</comment>
<evidence type="ECO:0000259" key="2">
    <source>
        <dbReference type="Pfam" id="PF07993"/>
    </source>
</evidence>
<dbReference type="GO" id="GO:0102965">
    <property type="term" value="F:alcohol-forming long-chain fatty acyl-CoA reductase activity"/>
    <property type="evidence" value="ECO:0007669"/>
    <property type="project" value="UniProtKB-EC"/>
</dbReference>
<comment type="similarity">
    <text evidence="1">Belongs to the fatty acyl-CoA reductase family.</text>
</comment>
<comment type="catalytic activity">
    <reaction evidence="1">
        <text>a long-chain fatty acyl-CoA + 2 NADPH + 2 H(+) = a long-chain primary fatty alcohol + 2 NADP(+) + CoA</text>
        <dbReference type="Rhea" id="RHEA:52716"/>
        <dbReference type="ChEBI" id="CHEBI:15378"/>
        <dbReference type="ChEBI" id="CHEBI:57287"/>
        <dbReference type="ChEBI" id="CHEBI:57783"/>
        <dbReference type="ChEBI" id="CHEBI:58349"/>
        <dbReference type="ChEBI" id="CHEBI:77396"/>
        <dbReference type="ChEBI" id="CHEBI:83139"/>
        <dbReference type="EC" id="1.2.1.84"/>
    </reaction>
</comment>
<gene>
    <name evidence="3" type="ORF">M5K25_016062</name>
</gene>
<feature type="domain" description="Thioester reductase (TE)" evidence="2">
    <location>
        <begin position="17"/>
        <end position="65"/>
    </location>
</feature>
<organism evidence="3 4">
    <name type="scientific">Dendrobium thyrsiflorum</name>
    <name type="common">Pinecone-like raceme dendrobium</name>
    <name type="synonym">Orchid</name>
    <dbReference type="NCBI Taxonomy" id="117978"/>
    <lineage>
        <taxon>Eukaryota</taxon>
        <taxon>Viridiplantae</taxon>
        <taxon>Streptophyta</taxon>
        <taxon>Embryophyta</taxon>
        <taxon>Tracheophyta</taxon>
        <taxon>Spermatophyta</taxon>
        <taxon>Magnoliopsida</taxon>
        <taxon>Liliopsida</taxon>
        <taxon>Asparagales</taxon>
        <taxon>Orchidaceae</taxon>
        <taxon>Epidendroideae</taxon>
        <taxon>Malaxideae</taxon>
        <taxon>Dendrobiinae</taxon>
        <taxon>Dendrobium</taxon>
    </lineage>
</organism>
<keyword evidence="1" id="KW-0443">Lipid metabolism</keyword>
<keyword evidence="4" id="KW-1185">Reference proteome</keyword>
<dbReference type="GO" id="GO:0006629">
    <property type="term" value="P:lipid metabolic process"/>
    <property type="evidence" value="ECO:0007669"/>
    <property type="project" value="UniProtKB-KW"/>
</dbReference>
<dbReference type="InterPro" id="IPR026055">
    <property type="entry name" value="FAR"/>
</dbReference>
<accession>A0ABD0USL1</accession>
<dbReference type="PANTHER" id="PTHR11011">
    <property type="entry name" value="MALE STERILITY PROTEIN 2-RELATED"/>
    <property type="match status" value="1"/>
</dbReference>
<evidence type="ECO:0000256" key="1">
    <source>
        <dbReference type="RuleBase" id="RU363097"/>
    </source>
</evidence>
<name>A0ABD0USL1_DENTH</name>
<sequence>MVFGGIVDALEDKSILISGSTGFLAKIFVEKVLRIQPKVKRLYLLVRASDTKSADKRLQNEVPRFESHRCQHG</sequence>
<evidence type="ECO:0000313" key="4">
    <source>
        <dbReference type="Proteomes" id="UP001552299"/>
    </source>
</evidence>
<proteinExistence type="inferred from homology"/>
<dbReference type="PANTHER" id="PTHR11011:SF99">
    <property type="entry name" value="FATTY ACYL-COA REDUCTASE 3"/>
    <property type="match status" value="1"/>
</dbReference>
<keyword evidence="1" id="KW-0560">Oxidoreductase</keyword>
<dbReference type="Pfam" id="PF07993">
    <property type="entry name" value="NAD_binding_4"/>
    <property type="match status" value="1"/>
</dbReference>
<keyword evidence="1" id="KW-0444">Lipid biosynthesis</keyword>
<keyword evidence="1" id="KW-0521">NADP</keyword>
<dbReference type="EMBL" id="JANQDX010000012">
    <property type="protein sequence ID" value="KAL0915629.1"/>
    <property type="molecule type" value="Genomic_DNA"/>
</dbReference>
<dbReference type="AlphaFoldDB" id="A0ABD0USL1"/>
<dbReference type="InterPro" id="IPR013120">
    <property type="entry name" value="FAR_NAD-bd"/>
</dbReference>
<comment type="function">
    <text evidence="1">Catalyzes the reduction of fatty acyl-CoA to fatty alcohols.</text>
</comment>
<dbReference type="EC" id="1.2.1.84" evidence="1"/>
<evidence type="ECO:0000313" key="3">
    <source>
        <dbReference type="EMBL" id="KAL0915629.1"/>
    </source>
</evidence>